<protein>
    <recommendedName>
        <fullName evidence="3">Myb-like domain-containing protein</fullName>
    </recommendedName>
</protein>
<comment type="subcellular location">
    <subcellularLocation>
        <location evidence="1">Nucleus</location>
    </subcellularLocation>
</comment>
<organism evidence="4 5">
    <name type="scientific">Cotesia glomerata</name>
    <name type="common">Lepidopteran parasitic wasp</name>
    <name type="synonym">Apanteles glomeratus</name>
    <dbReference type="NCBI Taxonomy" id="32391"/>
    <lineage>
        <taxon>Eukaryota</taxon>
        <taxon>Metazoa</taxon>
        <taxon>Ecdysozoa</taxon>
        <taxon>Arthropoda</taxon>
        <taxon>Hexapoda</taxon>
        <taxon>Insecta</taxon>
        <taxon>Pterygota</taxon>
        <taxon>Neoptera</taxon>
        <taxon>Endopterygota</taxon>
        <taxon>Hymenoptera</taxon>
        <taxon>Apocrita</taxon>
        <taxon>Ichneumonoidea</taxon>
        <taxon>Braconidae</taxon>
        <taxon>Microgastrinae</taxon>
        <taxon>Cotesia</taxon>
    </lineage>
</organism>
<gene>
    <name evidence="4" type="ORF">KQX54_017755</name>
</gene>
<dbReference type="Gene3D" id="1.10.10.60">
    <property type="entry name" value="Homeodomain-like"/>
    <property type="match status" value="1"/>
</dbReference>
<reference evidence="4 5" key="1">
    <citation type="journal article" date="2021" name="J. Hered.">
        <title>A chromosome-level genome assembly of the parasitoid wasp, Cotesia glomerata (Hymenoptera: Braconidae).</title>
        <authorList>
            <person name="Pinto B.J."/>
            <person name="Weis J.J."/>
            <person name="Gamble T."/>
            <person name="Ode P.J."/>
            <person name="Paul R."/>
            <person name="Zaspel J.M."/>
        </authorList>
    </citation>
    <scope>NUCLEOTIDE SEQUENCE [LARGE SCALE GENOMIC DNA]</scope>
    <source>
        <strain evidence="4">CgM1</strain>
    </source>
</reference>
<dbReference type="GO" id="GO:0005634">
    <property type="term" value="C:nucleus"/>
    <property type="evidence" value="ECO:0007669"/>
    <property type="project" value="UniProtKB-SubCell"/>
</dbReference>
<evidence type="ECO:0000256" key="2">
    <source>
        <dbReference type="SAM" id="MobiDB-lite"/>
    </source>
</evidence>
<dbReference type="Pfam" id="PF00249">
    <property type="entry name" value="Myb_DNA-binding"/>
    <property type="match status" value="1"/>
</dbReference>
<feature type="domain" description="Myb-like" evidence="3">
    <location>
        <begin position="19"/>
        <end position="68"/>
    </location>
</feature>
<dbReference type="EMBL" id="JAHXZJ010002982">
    <property type="protein sequence ID" value="KAH0535627.1"/>
    <property type="molecule type" value="Genomic_DNA"/>
</dbReference>
<feature type="compositionally biased region" description="Low complexity" evidence="2">
    <location>
        <begin position="1"/>
        <end position="16"/>
    </location>
</feature>
<evidence type="ECO:0000313" key="5">
    <source>
        <dbReference type="Proteomes" id="UP000826195"/>
    </source>
</evidence>
<dbReference type="SMART" id="SM00717">
    <property type="entry name" value="SANT"/>
    <property type="match status" value="1"/>
</dbReference>
<proteinExistence type="predicted"/>
<dbReference type="AlphaFoldDB" id="A0AAV7HZ39"/>
<name>A0AAV7HZ39_COTGL</name>
<dbReference type="CDD" id="cd00167">
    <property type="entry name" value="SANT"/>
    <property type="match status" value="1"/>
</dbReference>
<dbReference type="Proteomes" id="UP000826195">
    <property type="component" value="Unassembled WGS sequence"/>
</dbReference>
<keyword evidence="5" id="KW-1185">Reference proteome</keyword>
<evidence type="ECO:0000259" key="3">
    <source>
        <dbReference type="SMART" id="SM00717"/>
    </source>
</evidence>
<dbReference type="SUPFAM" id="SSF46689">
    <property type="entry name" value="Homeodomain-like"/>
    <property type="match status" value="1"/>
</dbReference>
<feature type="region of interest" description="Disordered" evidence="2">
    <location>
        <begin position="1"/>
        <end position="20"/>
    </location>
</feature>
<evidence type="ECO:0000313" key="4">
    <source>
        <dbReference type="EMBL" id="KAH0535627.1"/>
    </source>
</evidence>
<accession>A0AAV7HZ39</accession>
<comment type="caution">
    <text evidence="4">The sequence shown here is derived from an EMBL/GenBank/DDBJ whole genome shotgun (WGS) entry which is preliminary data.</text>
</comment>
<dbReference type="InterPro" id="IPR009057">
    <property type="entry name" value="Homeodomain-like_sf"/>
</dbReference>
<dbReference type="InterPro" id="IPR001005">
    <property type="entry name" value="SANT/Myb"/>
</dbReference>
<evidence type="ECO:0000256" key="1">
    <source>
        <dbReference type="ARBA" id="ARBA00004123"/>
    </source>
</evidence>
<sequence length="288" mass="33985">MSDDNNQNSSQSNTNTYYKRKHWDEQEKTTLLRALKKYGYKDIENIAKEFPYKTPAAVRTMINKLHLAAKKNSTVKKVQLDEWLKSGYFNNTDTMIPEALKIISEVEDHPLREQSADCDFMALYDLLHRITQGQPAVDVTQMTVETLLYTLNQVTHEVWPSCETQAYAYVEKLEQSKSRKVYPPHRSRHKNKNYYWRKDEISGEDKETWARVRLEMQIGEEGKSFLNEWKDLENEKVEERLIELLKGRIDVRACTVFRKIEEILREKMGLRSLGQEGNENNDVQTREK</sequence>